<dbReference type="Pfam" id="PF08900">
    <property type="entry name" value="AcaB"/>
    <property type="match status" value="1"/>
</dbReference>
<dbReference type="EMBL" id="CP055904">
    <property type="protein sequence ID" value="QMR41502.1"/>
    <property type="molecule type" value="Genomic_DNA"/>
</dbReference>
<feature type="region of interest" description="Disordered" evidence="1">
    <location>
        <begin position="191"/>
        <end position="259"/>
    </location>
</feature>
<organism evidence="2 3">
    <name type="scientific">Klebsiella aerogenes</name>
    <name type="common">Enterobacter aerogenes</name>
    <dbReference type="NCBI Taxonomy" id="548"/>
    <lineage>
        <taxon>Bacteria</taxon>
        <taxon>Pseudomonadati</taxon>
        <taxon>Pseudomonadota</taxon>
        <taxon>Gammaproteobacteria</taxon>
        <taxon>Enterobacterales</taxon>
        <taxon>Enterobacteriaceae</taxon>
        <taxon>Klebsiella/Raoultella group</taxon>
        <taxon>Klebsiella</taxon>
    </lineage>
</organism>
<feature type="compositionally biased region" description="Acidic residues" evidence="1">
    <location>
        <begin position="247"/>
        <end position="259"/>
    </location>
</feature>
<name>A0AAP9QZ75_KLEAE</name>
<protein>
    <submittedName>
        <fullName evidence="2">TIGR03761 family integrating conjugative element protein</fullName>
    </submittedName>
</protein>
<accession>A0AAP9QZ75</accession>
<reference evidence="3" key="1">
    <citation type="submission" date="2020-06" db="EMBL/GenBank/DDBJ databases">
        <title>REHAB project genomes.</title>
        <authorList>
            <person name="Shaw L.P."/>
        </authorList>
    </citation>
    <scope>NUCLEOTIDE SEQUENCE [LARGE SCALE GENOMIC DNA]</scope>
    <source>
        <strain evidence="3">RHBSTW-00938</strain>
    </source>
</reference>
<proteinExistence type="predicted"/>
<dbReference type="AlphaFoldDB" id="A0AAP9QZ75"/>
<dbReference type="RefSeq" id="WP_182014597.1">
    <property type="nucleotide sequence ID" value="NZ_CP055904.1"/>
</dbReference>
<feature type="compositionally biased region" description="Basic and acidic residues" evidence="1">
    <location>
        <begin position="191"/>
        <end position="201"/>
    </location>
</feature>
<dbReference type="InterPro" id="IPR014996">
    <property type="entry name" value="AcaB"/>
</dbReference>
<evidence type="ECO:0000256" key="1">
    <source>
        <dbReference type="SAM" id="MobiDB-lite"/>
    </source>
</evidence>
<gene>
    <name evidence="2" type="ORF">HV331_19255</name>
</gene>
<evidence type="ECO:0000313" key="3">
    <source>
        <dbReference type="Proteomes" id="UP000514462"/>
    </source>
</evidence>
<evidence type="ECO:0000313" key="2">
    <source>
        <dbReference type="EMBL" id="QMR41502.1"/>
    </source>
</evidence>
<dbReference type="NCBIfam" id="TIGR03761">
    <property type="entry name" value="ICE_PFL4669"/>
    <property type="match status" value="1"/>
</dbReference>
<dbReference type="Proteomes" id="UP000514462">
    <property type="component" value="Chromosome"/>
</dbReference>
<sequence>MSDTDPQYRFNSGPLRSTVIIELHTHHATRIWTGRQGRPEENIQYIIGFPRFITLMNTLRLDSMADNPYADIWMLHMEERMLTAREALNVLIGSMDAVFSQLPEMMTVEGSISIQPARFPVFASTPLGFIAVYMLTDYDTLLRKTLLAHHMALLTSTEKNELREQAGNIIRSVLTRAQLYRRIPVTRQDIREGNARAKEAEAQAGPVPDDVMDGTRRSSYAPPLRQPADEPATGEALSSAATTEQAAPEDEDDDDESAT</sequence>